<keyword evidence="8 10" id="KW-0414">Isoprene biosynthesis</keyword>
<feature type="active site" evidence="10">
    <location>
        <position position="136"/>
    </location>
</feature>
<evidence type="ECO:0000256" key="6">
    <source>
        <dbReference type="ARBA" id="ARBA00022777"/>
    </source>
</evidence>
<dbReference type="PANTHER" id="PTHR43527">
    <property type="entry name" value="4-DIPHOSPHOCYTIDYL-2-C-METHYL-D-ERYTHRITOL KINASE, CHLOROPLASTIC"/>
    <property type="match status" value="1"/>
</dbReference>
<evidence type="ECO:0000313" key="13">
    <source>
        <dbReference type="EMBL" id="MFH0253923.1"/>
    </source>
</evidence>
<dbReference type="Gene3D" id="3.30.230.10">
    <property type="match status" value="1"/>
</dbReference>
<evidence type="ECO:0000313" key="14">
    <source>
        <dbReference type="Proteomes" id="UP001607157"/>
    </source>
</evidence>
<keyword evidence="6 10" id="KW-0418">Kinase</keyword>
<dbReference type="GO" id="GO:0050515">
    <property type="term" value="F:4-(cytidine 5'-diphospho)-2-C-methyl-D-erythritol kinase activity"/>
    <property type="evidence" value="ECO:0007669"/>
    <property type="project" value="UniProtKB-EC"/>
</dbReference>
<dbReference type="InterPro" id="IPR013750">
    <property type="entry name" value="GHMP_kinase_C_dom"/>
</dbReference>
<organism evidence="13 14">
    <name type="scientific">Roseovarius aquimarinus</name>
    <dbReference type="NCBI Taxonomy" id="1229156"/>
    <lineage>
        <taxon>Bacteria</taxon>
        <taxon>Pseudomonadati</taxon>
        <taxon>Pseudomonadota</taxon>
        <taxon>Alphaproteobacteria</taxon>
        <taxon>Rhodobacterales</taxon>
        <taxon>Roseobacteraceae</taxon>
        <taxon>Roseovarius</taxon>
    </lineage>
</organism>
<comment type="catalytic activity">
    <reaction evidence="10">
        <text>4-CDP-2-C-methyl-D-erythritol + ATP = 4-CDP-2-C-methyl-D-erythritol 2-phosphate + ADP + H(+)</text>
        <dbReference type="Rhea" id="RHEA:18437"/>
        <dbReference type="ChEBI" id="CHEBI:15378"/>
        <dbReference type="ChEBI" id="CHEBI:30616"/>
        <dbReference type="ChEBI" id="CHEBI:57823"/>
        <dbReference type="ChEBI" id="CHEBI:57919"/>
        <dbReference type="ChEBI" id="CHEBI:456216"/>
        <dbReference type="EC" id="2.7.1.148"/>
    </reaction>
</comment>
<dbReference type="NCBIfam" id="TIGR00154">
    <property type="entry name" value="ispE"/>
    <property type="match status" value="1"/>
</dbReference>
<evidence type="ECO:0000256" key="7">
    <source>
        <dbReference type="ARBA" id="ARBA00022840"/>
    </source>
</evidence>
<dbReference type="InterPro" id="IPR014721">
    <property type="entry name" value="Ribsml_uS5_D2-typ_fold_subgr"/>
</dbReference>
<dbReference type="Pfam" id="PF00288">
    <property type="entry name" value="GHMP_kinases_N"/>
    <property type="match status" value="1"/>
</dbReference>
<dbReference type="PANTHER" id="PTHR43527:SF2">
    <property type="entry name" value="4-DIPHOSPHOCYTIDYL-2-C-METHYL-D-ERYTHRITOL KINASE, CHLOROPLASTIC"/>
    <property type="match status" value="1"/>
</dbReference>
<dbReference type="InterPro" id="IPR006204">
    <property type="entry name" value="GHMP_kinase_N_dom"/>
</dbReference>
<keyword evidence="4 10" id="KW-0808">Transferase</keyword>
<protein>
    <recommendedName>
        <fullName evidence="3 10">4-diphosphocytidyl-2-C-methyl-D-erythritol kinase</fullName>
        <shortName evidence="10">CMK</shortName>
        <ecNumber evidence="2 10">2.7.1.148</ecNumber>
    </recommendedName>
    <alternativeName>
        <fullName evidence="9 10">4-(cytidine-5'-diphospho)-2-C-methyl-D-erythritol kinase</fullName>
    </alternativeName>
</protein>
<evidence type="ECO:0000256" key="5">
    <source>
        <dbReference type="ARBA" id="ARBA00022741"/>
    </source>
</evidence>
<dbReference type="Proteomes" id="UP001607157">
    <property type="component" value="Unassembled WGS sequence"/>
</dbReference>
<dbReference type="PIRSF" id="PIRSF010376">
    <property type="entry name" value="IspE"/>
    <property type="match status" value="1"/>
</dbReference>
<feature type="domain" description="GHMP kinase C-terminal" evidence="12">
    <location>
        <begin position="214"/>
        <end position="273"/>
    </location>
</feature>
<dbReference type="Gene3D" id="3.30.70.890">
    <property type="entry name" value="GHMP kinase, C-terminal domain"/>
    <property type="match status" value="1"/>
</dbReference>
<feature type="active site" evidence="10">
    <location>
        <position position="20"/>
    </location>
</feature>
<evidence type="ECO:0000256" key="3">
    <source>
        <dbReference type="ARBA" id="ARBA00017473"/>
    </source>
</evidence>
<dbReference type="InterPro" id="IPR020568">
    <property type="entry name" value="Ribosomal_Su5_D2-typ_SF"/>
</dbReference>
<dbReference type="EMBL" id="JBIHMM010000002">
    <property type="protein sequence ID" value="MFH0253923.1"/>
    <property type="molecule type" value="Genomic_DNA"/>
</dbReference>
<keyword evidence="7 10" id="KW-0067">ATP-binding</keyword>
<evidence type="ECO:0000256" key="9">
    <source>
        <dbReference type="ARBA" id="ARBA00032554"/>
    </source>
</evidence>
<comment type="function">
    <text evidence="10">Catalyzes the phosphorylation of the position 2 hydroxy group of 4-diphosphocytidyl-2C-methyl-D-erythritol.</text>
</comment>
<comment type="caution">
    <text evidence="13">The sequence shown here is derived from an EMBL/GenBank/DDBJ whole genome shotgun (WGS) entry which is preliminary data.</text>
</comment>
<dbReference type="SUPFAM" id="SSF54211">
    <property type="entry name" value="Ribosomal protein S5 domain 2-like"/>
    <property type="match status" value="1"/>
</dbReference>
<comment type="pathway">
    <text evidence="10">Isoprenoid biosynthesis; isopentenyl diphosphate biosynthesis via DXP pathway; isopentenyl diphosphate from 1-deoxy-D-xylulose 5-phosphate: step 3/6.</text>
</comment>
<evidence type="ECO:0000259" key="11">
    <source>
        <dbReference type="Pfam" id="PF00288"/>
    </source>
</evidence>
<dbReference type="NCBIfam" id="NF011202">
    <property type="entry name" value="PRK14608.1"/>
    <property type="match status" value="1"/>
</dbReference>
<dbReference type="InterPro" id="IPR036554">
    <property type="entry name" value="GHMP_kinase_C_sf"/>
</dbReference>
<dbReference type="EC" id="2.7.1.148" evidence="2 10"/>
<keyword evidence="5 10" id="KW-0547">Nucleotide-binding</keyword>
<dbReference type="HAMAP" id="MF_00061">
    <property type="entry name" value="IspE"/>
    <property type="match status" value="1"/>
</dbReference>
<gene>
    <name evidence="10" type="primary">ispE</name>
    <name evidence="13" type="ORF">ACGRVM_08455</name>
</gene>
<accession>A0ABW7I7C3</accession>
<evidence type="ECO:0000256" key="2">
    <source>
        <dbReference type="ARBA" id="ARBA00012052"/>
    </source>
</evidence>
<name>A0ABW7I7C3_9RHOB</name>
<feature type="binding site" evidence="10">
    <location>
        <begin position="99"/>
        <end position="109"/>
    </location>
    <ligand>
        <name>ATP</name>
        <dbReference type="ChEBI" id="CHEBI:30616"/>
    </ligand>
</feature>
<comment type="similarity">
    <text evidence="1 10">Belongs to the GHMP kinase family. IspE subfamily.</text>
</comment>
<dbReference type="RefSeq" id="WP_377170891.1">
    <property type="nucleotide sequence ID" value="NZ_JBHTJC010000002.1"/>
</dbReference>
<evidence type="ECO:0000256" key="10">
    <source>
        <dbReference type="HAMAP-Rule" id="MF_00061"/>
    </source>
</evidence>
<reference evidence="13 14" key="1">
    <citation type="submission" date="2024-10" db="EMBL/GenBank/DDBJ databases">
        <authorList>
            <person name="Yang X.-N."/>
        </authorList>
    </citation>
    <scope>NUCLEOTIDE SEQUENCE [LARGE SCALE GENOMIC DNA]</scope>
    <source>
        <strain evidence="13 14">CAU 1059</strain>
    </source>
</reference>
<evidence type="ECO:0000259" key="12">
    <source>
        <dbReference type="Pfam" id="PF08544"/>
    </source>
</evidence>
<proteinExistence type="inferred from homology"/>
<evidence type="ECO:0000256" key="8">
    <source>
        <dbReference type="ARBA" id="ARBA00023229"/>
    </source>
</evidence>
<sequence>MKDEQTQAGGEVIEVLAPAKINLTLHVTGQREDGYHLLDSLVMFADLGDRITVRAADDTSLEIIGPMAEKTPHGTDNLVLRAADLMGVTAHITLDKHLPIAAGIGGGSSDAAATLRALSQLSGRDIPEDVLSLGADTRVCCAATHGAARMSGIGDKVVGAPGLPELHAVLVNPNVPCETARVYRNLKNRENAAMPDELPQDCDAAELIGWLTGQRNDLQEAAIEAEPVIAQIFAALEVTPGCLLTRMSGSGATCFGLYADAETAASAAGRLHQTHPGWWVSAARLNTPA</sequence>
<dbReference type="SUPFAM" id="SSF55060">
    <property type="entry name" value="GHMP Kinase, C-terminal domain"/>
    <property type="match status" value="1"/>
</dbReference>
<dbReference type="Pfam" id="PF08544">
    <property type="entry name" value="GHMP_kinases_C"/>
    <property type="match status" value="1"/>
</dbReference>
<evidence type="ECO:0000256" key="4">
    <source>
        <dbReference type="ARBA" id="ARBA00022679"/>
    </source>
</evidence>
<feature type="domain" description="GHMP kinase N-terminal" evidence="11">
    <location>
        <begin position="77"/>
        <end position="140"/>
    </location>
</feature>
<dbReference type="InterPro" id="IPR004424">
    <property type="entry name" value="IspE"/>
</dbReference>
<evidence type="ECO:0000256" key="1">
    <source>
        <dbReference type="ARBA" id="ARBA00009684"/>
    </source>
</evidence>
<keyword evidence="14" id="KW-1185">Reference proteome</keyword>